<protein>
    <submittedName>
        <fullName evidence="1">Uncharacterized protein</fullName>
    </submittedName>
</protein>
<evidence type="ECO:0000313" key="1">
    <source>
        <dbReference type="EMBL" id="GII39779.1"/>
    </source>
</evidence>
<dbReference type="Proteomes" id="UP000622547">
    <property type="component" value="Unassembled WGS sequence"/>
</dbReference>
<reference evidence="1 2" key="1">
    <citation type="submission" date="2021-01" db="EMBL/GenBank/DDBJ databases">
        <title>Whole genome shotgun sequence of Planotetraspora phitsanulokensis NBRC 104273.</title>
        <authorList>
            <person name="Komaki H."/>
            <person name="Tamura T."/>
        </authorList>
    </citation>
    <scope>NUCLEOTIDE SEQUENCE [LARGE SCALE GENOMIC DNA]</scope>
    <source>
        <strain evidence="1 2">NBRC 104273</strain>
    </source>
</reference>
<dbReference type="EMBL" id="BOOP01000021">
    <property type="protein sequence ID" value="GII39779.1"/>
    <property type="molecule type" value="Genomic_DNA"/>
</dbReference>
<comment type="caution">
    <text evidence="1">The sequence shown here is derived from an EMBL/GenBank/DDBJ whole genome shotgun (WGS) entry which is preliminary data.</text>
</comment>
<name>A0A8J3UC53_9ACTN</name>
<gene>
    <name evidence="1" type="ORF">Pph01_47820</name>
</gene>
<proteinExistence type="predicted"/>
<accession>A0A8J3UC53</accession>
<organism evidence="1 2">
    <name type="scientific">Planotetraspora phitsanulokensis</name>
    <dbReference type="NCBI Taxonomy" id="575192"/>
    <lineage>
        <taxon>Bacteria</taxon>
        <taxon>Bacillati</taxon>
        <taxon>Actinomycetota</taxon>
        <taxon>Actinomycetes</taxon>
        <taxon>Streptosporangiales</taxon>
        <taxon>Streptosporangiaceae</taxon>
        <taxon>Planotetraspora</taxon>
    </lineage>
</organism>
<dbReference type="AlphaFoldDB" id="A0A8J3UC53"/>
<keyword evidence="2" id="KW-1185">Reference proteome</keyword>
<sequence>MTKPTPSGGPWLDGDDVSNLSPAITAPVATSSLLFLVSANNGIPFIRDPRSGWANLRNVANSSGGYVQNITIGQLTTTTMAGPQIVRVTARTSAGIFKTDCRIDVKPIPTSGAIPVPSAGISGCTAWTTLPVTG</sequence>
<evidence type="ECO:0000313" key="2">
    <source>
        <dbReference type="Proteomes" id="UP000622547"/>
    </source>
</evidence>